<dbReference type="Gene3D" id="3.40.50.450">
    <property type="match status" value="1"/>
</dbReference>
<evidence type="ECO:0000313" key="1">
    <source>
        <dbReference type="EMBL" id="MDY3562141.1"/>
    </source>
</evidence>
<name>A0ABU5F417_9BACT</name>
<dbReference type="Proteomes" id="UP001272242">
    <property type="component" value="Unassembled WGS sequence"/>
</dbReference>
<organism evidence="1 2">
    <name type="scientific">Gemmata algarum</name>
    <dbReference type="NCBI Taxonomy" id="2975278"/>
    <lineage>
        <taxon>Bacteria</taxon>
        <taxon>Pseudomonadati</taxon>
        <taxon>Planctomycetota</taxon>
        <taxon>Planctomycetia</taxon>
        <taxon>Gemmatales</taxon>
        <taxon>Gemmataceae</taxon>
        <taxon>Gemmata</taxon>
    </lineage>
</organism>
<keyword evidence="2" id="KW-1185">Reference proteome</keyword>
<proteinExistence type="predicted"/>
<dbReference type="RefSeq" id="WP_320688473.1">
    <property type="nucleotide sequence ID" value="NZ_JAXBLV010000208.1"/>
</dbReference>
<evidence type="ECO:0000313" key="2">
    <source>
        <dbReference type="Proteomes" id="UP001272242"/>
    </source>
</evidence>
<gene>
    <name evidence="1" type="ORF">R5W23_003587</name>
</gene>
<protein>
    <submittedName>
        <fullName evidence="1">Nucleoside 2-deoxyribosyltransferase domain-containing protein</fullName>
    </submittedName>
</protein>
<reference evidence="2" key="1">
    <citation type="journal article" date="2023" name="Mar. Drugs">
        <title>Gemmata algarum, a Novel Planctomycete Isolated from an Algal Mat, Displays Antimicrobial Activity.</title>
        <authorList>
            <person name="Kumar G."/>
            <person name="Kallscheuer N."/>
            <person name="Kashif M."/>
            <person name="Ahamad S."/>
            <person name="Jagadeeshwari U."/>
            <person name="Pannikurungottu S."/>
            <person name="Haufschild T."/>
            <person name="Kabuu M."/>
            <person name="Sasikala C."/>
            <person name="Jogler C."/>
            <person name="Ramana C."/>
        </authorList>
    </citation>
    <scope>NUCLEOTIDE SEQUENCE [LARGE SCALE GENOMIC DNA]</scope>
    <source>
        <strain evidence="2">JC673</strain>
    </source>
</reference>
<sequence length="180" mass="19754">MSRVLFPTAITPIDGPLVFLAGPIQGAPDWQAEAIRWFTEHAPWLSVASPRRLDRSQPFDYAAQVDWETHHLRRAARCGVILFWLAREAVPVPGRAYAQTSRFELAEWKVRHERDGVRLAVGIEDGFSGARYIRHRFGQDCPGVPLASSMSAACAAAVELAGRSEQAEPDAAPSPPLSLG</sequence>
<comment type="caution">
    <text evidence="1">The sequence shown here is derived from an EMBL/GenBank/DDBJ whole genome shotgun (WGS) entry which is preliminary data.</text>
</comment>
<accession>A0ABU5F417</accession>
<dbReference type="InterPro" id="IPR039470">
    <property type="entry name" value="Nuc_deoxyri_tr2"/>
</dbReference>
<dbReference type="Pfam" id="PF15891">
    <property type="entry name" value="Nuc_deoxyri_tr2"/>
    <property type="match status" value="1"/>
</dbReference>
<dbReference type="EMBL" id="JAXBLV010000208">
    <property type="protein sequence ID" value="MDY3562141.1"/>
    <property type="molecule type" value="Genomic_DNA"/>
</dbReference>